<feature type="transmembrane region" description="Helical" evidence="1">
    <location>
        <begin position="6"/>
        <end position="28"/>
    </location>
</feature>
<keyword evidence="1" id="KW-1133">Transmembrane helix</keyword>
<keyword evidence="4" id="KW-1185">Reference proteome</keyword>
<gene>
    <name evidence="3" type="ORF">ETF27_07860</name>
</gene>
<reference evidence="4" key="1">
    <citation type="submission" date="2019-05" db="EMBL/GenBank/DDBJ databases">
        <title>Prevotella brunnea sp. nov., isolated from a wound of a patient.</title>
        <authorList>
            <person name="Buhl M."/>
        </authorList>
    </citation>
    <scope>NUCLEOTIDE SEQUENCE [LARGE SCALE GENOMIC DNA]</scope>
    <source>
        <strain evidence="4">A2672</strain>
    </source>
</reference>
<comment type="caution">
    <text evidence="3">The sequence shown here is derived from an EMBL/GenBank/DDBJ whole genome shotgun (WGS) entry which is preliminary data.</text>
</comment>
<feature type="transmembrane region" description="Helical" evidence="1">
    <location>
        <begin position="91"/>
        <end position="108"/>
    </location>
</feature>
<organism evidence="3 4">
    <name type="scientific">Prevotella brunnea</name>
    <dbReference type="NCBI Taxonomy" id="2508867"/>
    <lineage>
        <taxon>Bacteria</taxon>
        <taxon>Pseudomonadati</taxon>
        <taxon>Bacteroidota</taxon>
        <taxon>Bacteroidia</taxon>
        <taxon>Bacteroidales</taxon>
        <taxon>Prevotellaceae</taxon>
        <taxon>Prevotella</taxon>
    </lineage>
</organism>
<dbReference type="InterPro" id="IPR011499">
    <property type="entry name" value="Lipid_A_biosynth_N"/>
</dbReference>
<protein>
    <submittedName>
        <fullName evidence="3">Lauroyl acyltransferase</fullName>
    </submittedName>
</protein>
<dbReference type="Proteomes" id="UP000321612">
    <property type="component" value="Unassembled WGS sequence"/>
</dbReference>
<dbReference type="RefSeq" id="WP_147785675.1">
    <property type="nucleotide sequence ID" value="NZ_SDIK01000056.1"/>
</dbReference>
<feature type="transmembrane region" description="Helical" evidence="1">
    <location>
        <begin position="63"/>
        <end position="79"/>
    </location>
</feature>
<keyword evidence="1" id="KW-0472">Membrane</keyword>
<feature type="transmembrane region" description="Helical" evidence="1">
    <location>
        <begin position="185"/>
        <end position="204"/>
    </location>
</feature>
<dbReference type="Gene3D" id="1.20.1280.290">
    <property type="match status" value="1"/>
</dbReference>
<proteinExistence type="predicted"/>
<feature type="domain" description="Lipid A biosynthesis N-terminal" evidence="2">
    <location>
        <begin position="131"/>
        <end position="202"/>
    </location>
</feature>
<keyword evidence="1" id="KW-0812">Transmembrane</keyword>
<evidence type="ECO:0000313" key="4">
    <source>
        <dbReference type="Proteomes" id="UP000321612"/>
    </source>
</evidence>
<dbReference type="OrthoDB" id="9793186at2"/>
<keyword evidence="3" id="KW-0012">Acyltransferase</keyword>
<sequence>MADGILTLAIGFLAQTFFSARILVQWILSERARHVLSPTIFWVLSLMGAYLLCIYGWLRNDFAIILGQFISYYIYLWNLNLKGVWKHLPGIARLVLTVTPLVATGFVAENAGEFVTRFLNNGEVKPWLLVFGSAGQVLFTLRFVYQWIYSHNKNESRLPAGFWVISLIGSTLILTYGIIRSDAVLIVGQLFGIIAYTRNLFLIANEKRVRVNHPSSQSR</sequence>
<dbReference type="EMBL" id="SDIK01000056">
    <property type="protein sequence ID" value="TXJ60882.1"/>
    <property type="molecule type" value="Genomic_DNA"/>
</dbReference>
<feature type="domain" description="Lipid A biosynthesis N-terminal" evidence="2">
    <location>
        <begin position="10"/>
        <end position="81"/>
    </location>
</feature>
<evidence type="ECO:0000313" key="3">
    <source>
        <dbReference type="EMBL" id="TXJ60882.1"/>
    </source>
</evidence>
<dbReference type="GO" id="GO:0009245">
    <property type="term" value="P:lipid A biosynthetic process"/>
    <property type="evidence" value="ECO:0007669"/>
    <property type="project" value="InterPro"/>
</dbReference>
<dbReference type="GO" id="GO:0008915">
    <property type="term" value="F:lipid-A-disaccharide synthase activity"/>
    <property type="evidence" value="ECO:0007669"/>
    <property type="project" value="InterPro"/>
</dbReference>
<name>A0A5C8GG53_9BACT</name>
<evidence type="ECO:0000256" key="1">
    <source>
        <dbReference type="SAM" id="Phobius"/>
    </source>
</evidence>
<dbReference type="AlphaFoldDB" id="A0A5C8GG53"/>
<dbReference type="SMART" id="SM01259">
    <property type="entry name" value="LAB_N"/>
    <property type="match status" value="2"/>
</dbReference>
<feature type="transmembrane region" description="Helical" evidence="1">
    <location>
        <begin position="128"/>
        <end position="148"/>
    </location>
</feature>
<keyword evidence="3" id="KW-0808">Transferase</keyword>
<accession>A0A5C8GG53</accession>
<dbReference type="GO" id="GO:0016020">
    <property type="term" value="C:membrane"/>
    <property type="evidence" value="ECO:0007669"/>
    <property type="project" value="GOC"/>
</dbReference>
<feature type="transmembrane region" description="Helical" evidence="1">
    <location>
        <begin position="160"/>
        <end position="179"/>
    </location>
</feature>
<feature type="transmembrane region" description="Helical" evidence="1">
    <location>
        <begin position="40"/>
        <end position="57"/>
    </location>
</feature>
<dbReference type="GO" id="GO:0016746">
    <property type="term" value="F:acyltransferase activity"/>
    <property type="evidence" value="ECO:0007669"/>
    <property type="project" value="UniProtKB-KW"/>
</dbReference>
<evidence type="ECO:0000259" key="2">
    <source>
        <dbReference type="SMART" id="SM01259"/>
    </source>
</evidence>
<dbReference type="Pfam" id="PF07578">
    <property type="entry name" value="LAB_N"/>
    <property type="match status" value="2"/>
</dbReference>